<dbReference type="GO" id="GO:0046983">
    <property type="term" value="F:protein dimerization activity"/>
    <property type="evidence" value="ECO:0007669"/>
    <property type="project" value="InterPro"/>
</dbReference>
<sequence>MLSIETATLAAVAPWDVHAAIGIRIRLTTRHAGSEHLYHHGLSHVKSMAFGCAIQLCIPTAIYRRGGAATISDLAADTGVDPSKLPYLRRLMRVLTVSGIFAADHPPSSPSTGENETVYKLTPASRLLVGGEASTTTSCDMSPMMRLLVRPTTYFLQPAGRVAQSRRHGVALRDGPRHCWH</sequence>
<proteinExistence type="predicted"/>
<name>A0A835A4F8_9POAL</name>
<evidence type="ECO:0000313" key="3">
    <source>
        <dbReference type="Proteomes" id="UP000636709"/>
    </source>
</evidence>
<dbReference type="InterPro" id="IPR036388">
    <property type="entry name" value="WH-like_DNA-bd_sf"/>
</dbReference>
<protein>
    <recommendedName>
        <fullName evidence="1">O-methyltransferase dimerisation domain-containing protein</fullName>
    </recommendedName>
</protein>
<dbReference type="InterPro" id="IPR036390">
    <property type="entry name" value="WH_DNA-bd_sf"/>
</dbReference>
<gene>
    <name evidence="2" type="ORF">HU200_061649</name>
</gene>
<dbReference type="OrthoDB" id="689987at2759"/>
<feature type="domain" description="O-methyltransferase dimerisation" evidence="1">
    <location>
        <begin position="40"/>
        <end position="129"/>
    </location>
</feature>
<dbReference type="Gene3D" id="1.10.10.10">
    <property type="entry name" value="Winged helix-like DNA-binding domain superfamily/Winged helix DNA-binding domain"/>
    <property type="match status" value="1"/>
</dbReference>
<dbReference type="SUPFAM" id="SSF46785">
    <property type="entry name" value="Winged helix' DNA-binding domain"/>
    <property type="match status" value="1"/>
</dbReference>
<dbReference type="GO" id="GO:0008168">
    <property type="term" value="F:methyltransferase activity"/>
    <property type="evidence" value="ECO:0007669"/>
    <property type="project" value="InterPro"/>
</dbReference>
<dbReference type="PANTHER" id="PTHR11746">
    <property type="entry name" value="O-METHYLTRANSFERASE"/>
    <property type="match status" value="1"/>
</dbReference>
<dbReference type="Pfam" id="PF08100">
    <property type="entry name" value="Dimerisation"/>
    <property type="match status" value="1"/>
</dbReference>
<evidence type="ECO:0000313" key="2">
    <source>
        <dbReference type="EMBL" id="KAF8654462.1"/>
    </source>
</evidence>
<dbReference type="InterPro" id="IPR016461">
    <property type="entry name" value="COMT-like"/>
</dbReference>
<reference evidence="2" key="1">
    <citation type="submission" date="2020-07" db="EMBL/GenBank/DDBJ databases">
        <title>Genome sequence and genetic diversity analysis of an under-domesticated orphan crop, white fonio (Digitaria exilis).</title>
        <authorList>
            <person name="Bennetzen J.L."/>
            <person name="Chen S."/>
            <person name="Ma X."/>
            <person name="Wang X."/>
            <person name="Yssel A.E.J."/>
            <person name="Chaluvadi S.R."/>
            <person name="Johnson M."/>
            <person name="Gangashetty P."/>
            <person name="Hamidou F."/>
            <person name="Sanogo M.D."/>
            <person name="Zwaenepoel A."/>
            <person name="Wallace J."/>
            <person name="Van De Peer Y."/>
            <person name="Van Deynze A."/>
        </authorList>
    </citation>
    <scope>NUCLEOTIDE SEQUENCE</scope>
    <source>
        <tissue evidence="2">Leaves</tissue>
    </source>
</reference>
<evidence type="ECO:0000259" key="1">
    <source>
        <dbReference type="Pfam" id="PF08100"/>
    </source>
</evidence>
<dbReference type="AlphaFoldDB" id="A0A835A4F8"/>
<accession>A0A835A4F8</accession>
<organism evidence="2 3">
    <name type="scientific">Digitaria exilis</name>
    <dbReference type="NCBI Taxonomy" id="1010633"/>
    <lineage>
        <taxon>Eukaryota</taxon>
        <taxon>Viridiplantae</taxon>
        <taxon>Streptophyta</taxon>
        <taxon>Embryophyta</taxon>
        <taxon>Tracheophyta</taxon>
        <taxon>Spermatophyta</taxon>
        <taxon>Magnoliopsida</taxon>
        <taxon>Liliopsida</taxon>
        <taxon>Poales</taxon>
        <taxon>Poaceae</taxon>
        <taxon>PACMAD clade</taxon>
        <taxon>Panicoideae</taxon>
        <taxon>Panicodae</taxon>
        <taxon>Paniceae</taxon>
        <taxon>Anthephorinae</taxon>
        <taxon>Digitaria</taxon>
    </lineage>
</organism>
<dbReference type="EMBL" id="JACEFO010002615">
    <property type="protein sequence ID" value="KAF8654462.1"/>
    <property type="molecule type" value="Genomic_DNA"/>
</dbReference>
<comment type="caution">
    <text evidence="2">The sequence shown here is derived from an EMBL/GenBank/DDBJ whole genome shotgun (WGS) entry which is preliminary data.</text>
</comment>
<dbReference type="PROSITE" id="PS51683">
    <property type="entry name" value="SAM_OMT_II"/>
    <property type="match status" value="1"/>
</dbReference>
<dbReference type="InterPro" id="IPR012967">
    <property type="entry name" value="COMT_dimerisation"/>
</dbReference>
<keyword evidence="3" id="KW-1185">Reference proteome</keyword>
<dbReference type="Proteomes" id="UP000636709">
    <property type="component" value="Unassembled WGS sequence"/>
</dbReference>